<dbReference type="Pfam" id="PF01602">
    <property type="entry name" value="Adaptin_N"/>
    <property type="match status" value="1"/>
</dbReference>
<keyword evidence="3" id="KW-1185">Reference proteome</keyword>
<dbReference type="GO" id="GO:0006888">
    <property type="term" value="P:endoplasmic reticulum to Golgi vesicle-mediated transport"/>
    <property type="evidence" value="ECO:0007669"/>
    <property type="project" value="TreeGrafter"/>
</dbReference>
<protein>
    <recommendedName>
        <fullName evidence="1">Clathrin/coatomer adaptor adaptin-like N-terminal domain-containing protein</fullName>
    </recommendedName>
</protein>
<evidence type="ECO:0000259" key="1">
    <source>
        <dbReference type="Pfam" id="PF01602"/>
    </source>
</evidence>
<evidence type="ECO:0000313" key="3">
    <source>
        <dbReference type="Proteomes" id="UP000270094"/>
    </source>
</evidence>
<dbReference type="GO" id="GO:0006886">
    <property type="term" value="P:intracellular protein transport"/>
    <property type="evidence" value="ECO:0007669"/>
    <property type="project" value="InterPro"/>
</dbReference>
<dbReference type="AlphaFoldDB" id="A0A3P7IL61"/>
<dbReference type="PANTHER" id="PTHR10635:SF0">
    <property type="entry name" value="COATOMER SUBUNIT BETA"/>
    <property type="match status" value="1"/>
</dbReference>
<dbReference type="Gene3D" id="1.25.10.10">
    <property type="entry name" value="Leucine-rich Repeat Variant"/>
    <property type="match status" value="1"/>
</dbReference>
<organism evidence="2 3">
    <name type="scientific">Strongylus vulgaris</name>
    <name type="common">Blood worm</name>
    <dbReference type="NCBI Taxonomy" id="40348"/>
    <lineage>
        <taxon>Eukaryota</taxon>
        <taxon>Metazoa</taxon>
        <taxon>Ecdysozoa</taxon>
        <taxon>Nematoda</taxon>
        <taxon>Chromadorea</taxon>
        <taxon>Rhabditida</taxon>
        <taxon>Rhabditina</taxon>
        <taxon>Rhabditomorpha</taxon>
        <taxon>Strongyloidea</taxon>
        <taxon>Strongylidae</taxon>
        <taxon>Strongylus</taxon>
    </lineage>
</organism>
<dbReference type="EMBL" id="UYYB01032535">
    <property type="protein sequence ID" value="VDM73801.1"/>
    <property type="molecule type" value="Genomic_DNA"/>
</dbReference>
<name>A0A3P7IL61_STRVU</name>
<gene>
    <name evidence="2" type="ORF">SVUK_LOCUS8799</name>
</gene>
<evidence type="ECO:0000313" key="2">
    <source>
        <dbReference type="EMBL" id="VDM73801.1"/>
    </source>
</evidence>
<dbReference type="InterPro" id="IPR002553">
    <property type="entry name" value="Clathrin/coatomer_adapt-like_N"/>
</dbReference>
<dbReference type="SUPFAM" id="SSF48371">
    <property type="entry name" value="ARM repeat"/>
    <property type="match status" value="1"/>
</dbReference>
<accession>A0A3P7IL61</accession>
<proteinExistence type="predicted"/>
<dbReference type="Proteomes" id="UP000270094">
    <property type="component" value="Unassembled WGS sequence"/>
</dbReference>
<dbReference type="GO" id="GO:0030126">
    <property type="term" value="C:COPI vesicle coat"/>
    <property type="evidence" value="ECO:0007669"/>
    <property type="project" value="TreeGrafter"/>
</dbReference>
<dbReference type="InterPro" id="IPR016024">
    <property type="entry name" value="ARM-type_fold"/>
</dbReference>
<feature type="domain" description="Clathrin/coatomer adaptor adaptin-like N-terminal" evidence="1">
    <location>
        <begin position="7"/>
        <end position="162"/>
    </location>
</feature>
<reference evidence="2 3" key="1">
    <citation type="submission" date="2018-11" db="EMBL/GenBank/DDBJ databases">
        <authorList>
            <consortium name="Pathogen Informatics"/>
        </authorList>
    </citation>
    <scope>NUCLEOTIDE SEQUENCE [LARGE SCALE GENOMIC DNA]</scope>
</reference>
<dbReference type="InterPro" id="IPR016460">
    <property type="entry name" value="COPB1"/>
</dbReference>
<dbReference type="OrthoDB" id="10261439at2759"/>
<dbReference type="InterPro" id="IPR011989">
    <property type="entry name" value="ARM-like"/>
</dbReference>
<sequence>PADEAGRYRQALVKTLHAATIKFPDVAPSIVPVLMEFLSDENEVAAQYVLLFVREAVHKLPHLKETILHSLQEGLPSIRKPKVFMAALWILGTYCENDAAVLSVLRLVKSSLGELPLVESEMRMMEGEEPAQEEMTDKKTTTKQLVTADGTYATQSALSVSSKTTNKEKPPLSLLITAATLHVPFVDCAVAVEVIQVN</sequence>
<feature type="non-terminal residue" evidence="2">
    <location>
        <position position="1"/>
    </location>
</feature>
<dbReference type="PANTHER" id="PTHR10635">
    <property type="entry name" value="COATOMER SUBUNIT BETA"/>
    <property type="match status" value="1"/>
</dbReference>
<dbReference type="GO" id="GO:0006891">
    <property type="term" value="P:intra-Golgi vesicle-mediated transport"/>
    <property type="evidence" value="ECO:0007669"/>
    <property type="project" value="TreeGrafter"/>
</dbReference>